<gene>
    <name evidence="1" type="ORF">CHC_T00007743001</name>
</gene>
<keyword evidence="2" id="KW-1185">Reference proteome</keyword>
<accession>R7QU16</accession>
<dbReference type="KEGG" id="ccp:CHC_T00007743001"/>
<name>R7QU16_CHOCR</name>
<dbReference type="Gramene" id="CDF41203">
    <property type="protein sequence ID" value="CDF41203"/>
    <property type="gene ID" value="CHC_T00007743001"/>
</dbReference>
<dbReference type="GeneID" id="17319208"/>
<dbReference type="AlphaFoldDB" id="R7QU16"/>
<reference evidence="2" key="1">
    <citation type="journal article" date="2013" name="Proc. Natl. Acad. Sci. U.S.A.">
        <title>Genome structure and metabolic features in the red seaweed Chondrus crispus shed light on evolution of the Archaeplastida.</title>
        <authorList>
            <person name="Collen J."/>
            <person name="Porcel B."/>
            <person name="Carre W."/>
            <person name="Ball S.G."/>
            <person name="Chaparro C."/>
            <person name="Tonon T."/>
            <person name="Barbeyron T."/>
            <person name="Michel G."/>
            <person name="Noel B."/>
            <person name="Valentin K."/>
            <person name="Elias M."/>
            <person name="Artiguenave F."/>
            <person name="Arun A."/>
            <person name="Aury J.M."/>
            <person name="Barbosa-Neto J.F."/>
            <person name="Bothwell J.H."/>
            <person name="Bouget F.Y."/>
            <person name="Brillet L."/>
            <person name="Cabello-Hurtado F."/>
            <person name="Capella-Gutierrez S."/>
            <person name="Charrier B."/>
            <person name="Cladiere L."/>
            <person name="Cock J.M."/>
            <person name="Coelho S.M."/>
            <person name="Colleoni C."/>
            <person name="Czjzek M."/>
            <person name="Da Silva C."/>
            <person name="Delage L."/>
            <person name="Denoeud F."/>
            <person name="Deschamps P."/>
            <person name="Dittami S.M."/>
            <person name="Gabaldon T."/>
            <person name="Gachon C.M."/>
            <person name="Groisillier A."/>
            <person name="Herve C."/>
            <person name="Jabbari K."/>
            <person name="Katinka M."/>
            <person name="Kloareg B."/>
            <person name="Kowalczyk N."/>
            <person name="Labadie K."/>
            <person name="Leblanc C."/>
            <person name="Lopez P.J."/>
            <person name="McLachlan D.H."/>
            <person name="Meslet-Cladiere L."/>
            <person name="Moustafa A."/>
            <person name="Nehr Z."/>
            <person name="Nyvall Collen P."/>
            <person name="Panaud O."/>
            <person name="Partensky F."/>
            <person name="Poulain J."/>
            <person name="Rensing S.A."/>
            <person name="Rousvoal S."/>
            <person name="Samson G."/>
            <person name="Symeonidi A."/>
            <person name="Weissenbach J."/>
            <person name="Zambounis A."/>
            <person name="Wincker P."/>
            <person name="Boyen C."/>
        </authorList>
    </citation>
    <scope>NUCLEOTIDE SEQUENCE [LARGE SCALE GENOMIC DNA]</scope>
    <source>
        <strain evidence="2">cv. Stackhouse</strain>
    </source>
</reference>
<evidence type="ECO:0000313" key="1">
    <source>
        <dbReference type="EMBL" id="CDF41203.1"/>
    </source>
</evidence>
<proteinExistence type="predicted"/>
<dbReference type="EMBL" id="HG002320">
    <property type="protein sequence ID" value="CDF41203.1"/>
    <property type="molecule type" value="Genomic_DNA"/>
</dbReference>
<sequence>MKQKLTYWYDPKSPRNSYGCSVSMGSEKISACGPSRSEAAAAVAAVGPVSA</sequence>
<evidence type="ECO:0000313" key="2">
    <source>
        <dbReference type="Proteomes" id="UP000012073"/>
    </source>
</evidence>
<organism evidence="1 2">
    <name type="scientific">Chondrus crispus</name>
    <name type="common">Carrageen Irish moss</name>
    <name type="synonym">Polymorpha crispa</name>
    <dbReference type="NCBI Taxonomy" id="2769"/>
    <lineage>
        <taxon>Eukaryota</taxon>
        <taxon>Rhodophyta</taxon>
        <taxon>Florideophyceae</taxon>
        <taxon>Rhodymeniophycidae</taxon>
        <taxon>Gigartinales</taxon>
        <taxon>Gigartinaceae</taxon>
        <taxon>Chondrus</taxon>
    </lineage>
</organism>
<dbReference type="RefSeq" id="XP_005711497.1">
    <property type="nucleotide sequence ID" value="XM_005711440.1"/>
</dbReference>
<dbReference type="Proteomes" id="UP000012073">
    <property type="component" value="Unassembled WGS sequence"/>
</dbReference>
<protein>
    <submittedName>
        <fullName evidence="1">Uncharacterized protein</fullName>
    </submittedName>
</protein>